<dbReference type="PROSITE" id="PS50102">
    <property type="entry name" value="RRM"/>
    <property type="match status" value="1"/>
</dbReference>
<dbReference type="Pfam" id="PF00076">
    <property type="entry name" value="RRM_1"/>
    <property type="match status" value="1"/>
</dbReference>
<organism evidence="5 6">
    <name type="scientific">Aegilops tauschii subsp. strangulata</name>
    <name type="common">Goatgrass</name>
    <dbReference type="NCBI Taxonomy" id="200361"/>
    <lineage>
        <taxon>Eukaryota</taxon>
        <taxon>Viridiplantae</taxon>
        <taxon>Streptophyta</taxon>
        <taxon>Embryophyta</taxon>
        <taxon>Tracheophyta</taxon>
        <taxon>Spermatophyta</taxon>
        <taxon>Magnoliopsida</taxon>
        <taxon>Liliopsida</taxon>
        <taxon>Poales</taxon>
        <taxon>Poaceae</taxon>
        <taxon>BOP clade</taxon>
        <taxon>Pooideae</taxon>
        <taxon>Triticodae</taxon>
        <taxon>Triticeae</taxon>
        <taxon>Triticinae</taxon>
        <taxon>Aegilops</taxon>
    </lineage>
</organism>
<evidence type="ECO:0000256" key="3">
    <source>
        <dbReference type="SAM" id="MobiDB-lite"/>
    </source>
</evidence>
<reference evidence="5" key="4">
    <citation type="submission" date="2019-03" db="UniProtKB">
        <authorList>
            <consortium name="EnsemblPlants"/>
        </authorList>
    </citation>
    <scope>IDENTIFICATION</scope>
</reference>
<evidence type="ECO:0000313" key="5">
    <source>
        <dbReference type="EnsemblPlants" id="AET7Gv20268100.8"/>
    </source>
</evidence>
<dbReference type="SMART" id="SM00360">
    <property type="entry name" value="RRM"/>
    <property type="match status" value="1"/>
</dbReference>
<keyword evidence="1 2" id="KW-0694">RNA-binding</keyword>
<evidence type="ECO:0000256" key="2">
    <source>
        <dbReference type="PROSITE-ProRule" id="PRU00176"/>
    </source>
</evidence>
<dbReference type="Proteomes" id="UP000015105">
    <property type="component" value="Chromosome 7D"/>
</dbReference>
<protein>
    <recommendedName>
        <fullName evidence="4">RRM domain-containing protein</fullName>
    </recommendedName>
</protein>
<sequence>PLPPPPPPAARRAAGGGSLLPPVRAPASPAPGPAAGRRHALRRRPPRRRQAPRDPQPLLPPPRLRPLPPRVHRPRQPGPPTPLPLSRALPFTQTKPSRRCSAAVAFVSFFTHHAALAAMDSLNGSVFDPDNGDCLHIELAKSNSRKRHGGGGEVYRVIDKRVRTEENSDNDNNRDEGDDDVSGNDDGNGEGGSDGPSDEENDNSSDKNELPTDQSGEPGIKQQKGRSSSNDQPDKIPPCSTLFLSNLGQACTEKELEELLSKQPGFHVLKMRRRGGLPAAFADFTDIESSTAAMENLKGTILSSSDSDGLQIEYARSKMRKS</sequence>
<evidence type="ECO:0000313" key="6">
    <source>
        <dbReference type="Proteomes" id="UP000015105"/>
    </source>
</evidence>
<feature type="region of interest" description="Disordered" evidence="3">
    <location>
        <begin position="144"/>
        <end position="241"/>
    </location>
</feature>
<dbReference type="InterPro" id="IPR035979">
    <property type="entry name" value="RBD_domain_sf"/>
</dbReference>
<feature type="compositionally biased region" description="Basic and acidic residues" evidence="3">
    <location>
        <begin position="156"/>
        <end position="175"/>
    </location>
</feature>
<feature type="region of interest" description="Disordered" evidence="3">
    <location>
        <begin position="1"/>
        <end position="89"/>
    </location>
</feature>
<reference evidence="6" key="1">
    <citation type="journal article" date="2014" name="Science">
        <title>Ancient hybridizations among the ancestral genomes of bread wheat.</title>
        <authorList>
            <consortium name="International Wheat Genome Sequencing Consortium,"/>
            <person name="Marcussen T."/>
            <person name="Sandve S.R."/>
            <person name="Heier L."/>
            <person name="Spannagl M."/>
            <person name="Pfeifer M."/>
            <person name="Jakobsen K.S."/>
            <person name="Wulff B.B."/>
            <person name="Steuernagel B."/>
            <person name="Mayer K.F."/>
            <person name="Olsen O.A."/>
        </authorList>
    </citation>
    <scope>NUCLEOTIDE SEQUENCE [LARGE SCALE GENOMIC DNA]</scope>
    <source>
        <strain evidence="6">cv. AL8/78</strain>
    </source>
</reference>
<feature type="domain" description="RRM" evidence="4">
    <location>
        <begin position="240"/>
        <end position="317"/>
    </location>
</feature>
<dbReference type="InterPro" id="IPR000504">
    <property type="entry name" value="RRM_dom"/>
</dbReference>
<reference evidence="6" key="2">
    <citation type="journal article" date="2017" name="Nat. Plants">
        <title>The Aegilops tauschii genome reveals multiple impacts of transposons.</title>
        <authorList>
            <person name="Zhao G."/>
            <person name="Zou C."/>
            <person name="Li K."/>
            <person name="Wang K."/>
            <person name="Li T."/>
            <person name="Gao L."/>
            <person name="Zhang X."/>
            <person name="Wang H."/>
            <person name="Yang Z."/>
            <person name="Liu X."/>
            <person name="Jiang W."/>
            <person name="Mao L."/>
            <person name="Kong X."/>
            <person name="Jiao Y."/>
            <person name="Jia J."/>
        </authorList>
    </citation>
    <scope>NUCLEOTIDE SEQUENCE [LARGE SCALE GENOMIC DNA]</scope>
    <source>
        <strain evidence="6">cv. AL8/78</strain>
    </source>
</reference>
<dbReference type="PANTHER" id="PTHR10501">
    <property type="entry name" value="U1 SMALL NUCLEAR RIBONUCLEOPROTEIN A/U2 SMALL NUCLEAR RIBONUCLEOPROTEIN B"/>
    <property type="match status" value="1"/>
</dbReference>
<dbReference type="SUPFAM" id="SSF54928">
    <property type="entry name" value="RNA-binding domain, RBD"/>
    <property type="match status" value="1"/>
</dbReference>
<name>A0A453QPL8_AEGTS</name>
<dbReference type="Gramene" id="AET7Gv20268100.8">
    <property type="protein sequence ID" value="AET7Gv20268100.8"/>
    <property type="gene ID" value="AET7Gv20268100"/>
</dbReference>
<dbReference type="EnsemblPlants" id="AET7Gv20268100.8">
    <property type="protein sequence ID" value="AET7Gv20268100.8"/>
    <property type="gene ID" value="AET7Gv20268100"/>
</dbReference>
<reference evidence="5" key="3">
    <citation type="journal article" date="2017" name="Nature">
        <title>Genome sequence of the progenitor of the wheat D genome Aegilops tauschii.</title>
        <authorList>
            <person name="Luo M.C."/>
            <person name="Gu Y.Q."/>
            <person name="Puiu D."/>
            <person name="Wang H."/>
            <person name="Twardziok S.O."/>
            <person name="Deal K.R."/>
            <person name="Huo N."/>
            <person name="Zhu T."/>
            <person name="Wang L."/>
            <person name="Wang Y."/>
            <person name="McGuire P.E."/>
            <person name="Liu S."/>
            <person name="Long H."/>
            <person name="Ramasamy R.K."/>
            <person name="Rodriguez J.C."/>
            <person name="Van S.L."/>
            <person name="Yuan L."/>
            <person name="Wang Z."/>
            <person name="Xia Z."/>
            <person name="Xiao L."/>
            <person name="Anderson O.D."/>
            <person name="Ouyang S."/>
            <person name="Liang Y."/>
            <person name="Zimin A.V."/>
            <person name="Pertea G."/>
            <person name="Qi P."/>
            <person name="Bennetzen J.L."/>
            <person name="Dai X."/>
            <person name="Dawson M.W."/>
            <person name="Muller H.G."/>
            <person name="Kugler K."/>
            <person name="Rivarola-Duarte L."/>
            <person name="Spannagl M."/>
            <person name="Mayer K.F.X."/>
            <person name="Lu F.H."/>
            <person name="Bevan M.W."/>
            <person name="Leroy P."/>
            <person name="Li P."/>
            <person name="You F.M."/>
            <person name="Sun Q."/>
            <person name="Liu Z."/>
            <person name="Lyons E."/>
            <person name="Wicker T."/>
            <person name="Salzberg S.L."/>
            <person name="Devos K.M."/>
            <person name="Dvorak J."/>
        </authorList>
    </citation>
    <scope>NUCLEOTIDE SEQUENCE [LARGE SCALE GENOMIC DNA]</scope>
    <source>
        <strain evidence="5">cv. AL8/78</strain>
    </source>
</reference>
<dbReference type="GO" id="GO:0003723">
    <property type="term" value="F:RNA binding"/>
    <property type="evidence" value="ECO:0007669"/>
    <property type="project" value="UniProtKB-UniRule"/>
</dbReference>
<reference evidence="5" key="5">
    <citation type="journal article" date="2021" name="G3 (Bethesda)">
        <title>Aegilops tauschii genome assembly Aet v5.0 features greater sequence contiguity and improved annotation.</title>
        <authorList>
            <person name="Wang L."/>
            <person name="Zhu T."/>
            <person name="Rodriguez J.C."/>
            <person name="Deal K.R."/>
            <person name="Dubcovsky J."/>
            <person name="McGuire P.E."/>
            <person name="Lux T."/>
            <person name="Spannagl M."/>
            <person name="Mayer K.F.X."/>
            <person name="Baldrich P."/>
            <person name="Meyers B.C."/>
            <person name="Huo N."/>
            <person name="Gu Y.Q."/>
            <person name="Zhou H."/>
            <person name="Devos K.M."/>
            <person name="Bennetzen J.L."/>
            <person name="Unver T."/>
            <person name="Budak H."/>
            <person name="Gulick P.J."/>
            <person name="Galiba G."/>
            <person name="Kalapos B."/>
            <person name="Nelson D.R."/>
            <person name="Li P."/>
            <person name="You F.M."/>
            <person name="Luo M.C."/>
            <person name="Dvorak J."/>
        </authorList>
    </citation>
    <scope>NUCLEOTIDE SEQUENCE [LARGE SCALE GENOMIC DNA]</scope>
    <source>
        <strain evidence="5">cv. AL8/78</strain>
    </source>
</reference>
<evidence type="ECO:0000256" key="1">
    <source>
        <dbReference type="ARBA" id="ARBA00022884"/>
    </source>
</evidence>
<feature type="compositionally biased region" description="Basic residues" evidence="3">
    <location>
        <begin position="36"/>
        <end position="50"/>
    </location>
</feature>
<feature type="compositionally biased region" description="Pro residues" evidence="3">
    <location>
        <begin position="54"/>
        <end position="69"/>
    </location>
</feature>
<keyword evidence="6" id="KW-1185">Reference proteome</keyword>
<evidence type="ECO:0000259" key="4">
    <source>
        <dbReference type="PROSITE" id="PS50102"/>
    </source>
</evidence>
<proteinExistence type="predicted"/>
<dbReference type="AlphaFoldDB" id="A0A453QPL8"/>
<accession>A0A453QPL8</accession>
<dbReference type="Gene3D" id="3.30.70.330">
    <property type="match status" value="2"/>
</dbReference>
<dbReference type="FunFam" id="3.30.70.330:FF:000404">
    <property type="entry name" value="RNA-binding protein with multiple splicing"/>
    <property type="match status" value="1"/>
</dbReference>
<dbReference type="InterPro" id="IPR012677">
    <property type="entry name" value="Nucleotide-bd_a/b_plait_sf"/>
</dbReference>